<dbReference type="RefSeq" id="WP_169259302.1">
    <property type="nucleotide sequence ID" value="NZ_WTVQ01000006.1"/>
</dbReference>
<keyword evidence="3" id="KW-0238">DNA-binding</keyword>
<evidence type="ECO:0000256" key="1">
    <source>
        <dbReference type="ARBA" id="ARBA00009437"/>
    </source>
</evidence>
<feature type="domain" description="HTH lysR-type" evidence="5">
    <location>
        <begin position="1"/>
        <end position="59"/>
    </location>
</feature>
<protein>
    <submittedName>
        <fullName evidence="6">LysR family transcriptional regulator</fullName>
    </submittedName>
</protein>
<keyword evidence="7" id="KW-1185">Reference proteome</keyword>
<dbReference type="PROSITE" id="PS50931">
    <property type="entry name" value="HTH_LYSR"/>
    <property type="match status" value="1"/>
</dbReference>
<dbReference type="InterPro" id="IPR058163">
    <property type="entry name" value="LysR-type_TF_proteobact-type"/>
</dbReference>
<dbReference type="Pfam" id="PF03466">
    <property type="entry name" value="LysR_substrate"/>
    <property type="match status" value="1"/>
</dbReference>
<organism evidence="6 7">
    <name type="scientific">Aromatoleum diolicum</name>
    <dbReference type="NCBI Taxonomy" id="75796"/>
    <lineage>
        <taxon>Bacteria</taxon>
        <taxon>Pseudomonadati</taxon>
        <taxon>Pseudomonadota</taxon>
        <taxon>Betaproteobacteria</taxon>
        <taxon>Rhodocyclales</taxon>
        <taxon>Rhodocyclaceae</taxon>
        <taxon>Aromatoleum</taxon>
    </lineage>
</organism>
<dbReference type="InterPro" id="IPR000847">
    <property type="entry name" value="LysR_HTH_N"/>
</dbReference>
<dbReference type="Pfam" id="PF00126">
    <property type="entry name" value="HTH_1"/>
    <property type="match status" value="1"/>
</dbReference>
<evidence type="ECO:0000259" key="5">
    <source>
        <dbReference type="PROSITE" id="PS50931"/>
    </source>
</evidence>
<comment type="caution">
    <text evidence="6">The sequence shown here is derived from an EMBL/GenBank/DDBJ whole genome shotgun (WGS) entry which is preliminary data.</text>
</comment>
<accession>A0ABX1Q9P5</accession>
<dbReference type="InterPro" id="IPR036388">
    <property type="entry name" value="WH-like_DNA-bd_sf"/>
</dbReference>
<keyword evidence="4" id="KW-0804">Transcription</keyword>
<evidence type="ECO:0000256" key="3">
    <source>
        <dbReference type="ARBA" id="ARBA00023125"/>
    </source>
</evidence>
<dbReference type="InterPro" id="IPR005119">
    <property type="entry name" value="LysR_subst-bd"/>
</dbReference>
<evidence type="ECO:0000313" key="7">
    <source>
        <dbReference type="Proteomes" id="UP000648984"/>
    </source>
</evidence>
<comment type="similarity">
    <text evidence="1">Belongs to the LysR transcriptional regulatory family.</text>
</comment>
<dbReference type="SUPFAM" id="SSF53850">
    <property type="entry name" value="Periplasmic binding protein-like II"/>
    <property type="match status" value="1"/>
</dbReference>
<proteinExistence type="inferred from homology"/>
<dbReference type="PANTHER" id="PTHR30537:SF5">
    <property type="entry name" value="HTH-TYPE TRANSCRIPTIONAL ACTIVATOR TTDR-RELATED"/>
    <property type="match status" value="1"/>
</dbReference>
<dbReference type="Proteomes" id="UP000648984">
    <property type="component" value="Unassembled WGS sequence"/>
</dbReference>
<evidence type="ECO:0000256" key="4">
    <source>
        <dbReference type="ARBA" id="ARBA00023163"/>
    </source>
</evidence>
<dbReference type="Gene3D" id="1.10.10.10">
    <property type="entry name" value="Winged helix-like DNA-binding domain superfamily/Winged helix DNA-binding domain"/>
    <property type="match status" value="1"/>
</dbReference>
<dbReference type="Gene3D" id="3.40.190.290">
    <property type="match status" value="1"/>
</dbReference>
<dbReference type="SUPFAM" id="SSF46785">
    <property type="entry name" value="Winged helix' DNA-binding domain"/>
    <property type="match status" value="1"/>
</dbReference>
<reference evidence="6 7" key="1">
    <citation type="submission" date="2019-12" db="EMBL/GenBank/DDBJ databases">
        <title>Comparative genomics gives insights into the taxonomy of the Azoarcus-Aromatoleum group and reveals separate origins of nif in the plant-associated Azoarcus and non-plant-associated Aromatoleum sub-groups.</title>
        <authorList>
            <person name="Lafos M."/>
            <person name="Maluk M."/>
            <person name="Batista M."/>
            <person name="Junghare M."/>
            <person name="Carmona M."/>
            <person name="Faoro H."/>
            <person name="Cruz L.M."/>
            <person name="Battistoni F."/>
            <person name="De Souza E."/>
            <person name="Pedrosa F."/>
            <person name="Chen W.-M."/>
            <person name="Poole P.S."/>
            <person name="Dixon R.A."/>
            <person name="James E.K."/>
        </authorList>
    </citation>
    <scope>NUCLEOTIDE SEQUENCE [LARGE SCALE GENOMIC DNA]</scope>
    <source>
        <strain evidence="6 7">22Lin</strain>
    </source>
</reference>
<evidence type="ECO:0000313" key="6">
    <source>
        <dbReference type="EMBL" id="NMG74146.1"/>
    </source>
</evidence>
<name>A0ABX1Q9P5_9RHOO</name>
<dbReference type="PANTHER" id="PTHR30537">
    <property type="entry name" value="HTH-TYPE TRANSCRIPTIONAL REGULATOR"/>
    <property type="match status" value="1"/>
</dbReference>
<dbReference type="InterPro" id="IPR036390">
    <property type="entry name" value="WH_DNA-bd_sf"/>
</dbReference>
<evidence type="ECO:0000256" key="2">
    <source>
        <dbReference type="ARBA" id="ARBA00023015"/>
    </source>
</evidence>
<keyword evidence="2" id="KW-0805">Transcription regulation</keyword>
<gene>
    <name evidence="6" type="ORF">GPA25_05185</name>
</gene>
<sequence>MDKLLSMSVFAKAVEAGSFSAAGEALQMSSQLVGRHVQSLEQHLGVRLLNRTTRRQHLTDVGATYYEQVKNILADVESAEGQATATLVTPRGRLRINAPVTFGIHALSKHLPEYLGRYPEVSVELSLSNRYVDLIDEGFDAVVRIGELADSGLIARPLAPYRLRLCAAPSYLAKRGAITHPEDLVRHDCLGFLHSELRTHWTFQGPEGPITVPVSGRLMVDSGESLMAAARAGMGLLLQPCELVREDLAAGRLIELLPDYPVPTRPLQVLYAPDRRMGPKLRSFLDFVVTTFGSDAQSAIVPALPM</sequence>
<dbReference type="CDD" id="cd08477">
    <property type="entry name" value="PBP2_CrgA_like_8"/>
    <property type="match status" value="1"/>
</dbReference>
<dbReference type="EMBL" id="WTVQ01000006">
    <property type="protein sequence ID" value="NMG74146.1"/>
    <property type="molecule type" value="Genomic_DNA"/>
</dbReference>